<protein>
    <submittedName>
        <fullName evidence="1">Uncharacterized protein</fullName>
    </submittedName>
</protein>
<gene>
    <name evidence="1" type="ORF">Patl1_13368</name>
</gene>
<dbReference type="Proteomes" id="UP001164250">
    <property type="component" value="Chromosome 8"/>
</dbReference>
<sequence>MKIGRLGGGGSDYSAFVQHIGVPSADLAFGEGYPVYHSMYDDFVWMEKFGDPLFQRHIAAASVWGLVALRLADQEFLPFNYLSYASELQKSAKDLKDKVSGMGISLIPLFKSIEELVKAATKIDNEKQAIVEAKGCASIWRKDHSRVRELNDRLMMAERAFTDRDGLSGRPWYKHLIYAPSRHNDYGSNSFPGIEDAILETKNHHTAESWHTVQHEVWRVSRAVRHAALVLNGELT</sequence>
<organism evidence="1 2">
    <name type="scientific">Pistacia atlantica</name>
    <dbReference type="NCBI Taxonomy" id="434234"/>
    <lineage>
        <taxon>Eukaryota</taxon>
        <taxon>Viridiplantae</taxon>
        <taxon>Streptophyta</taxon>
        <taxon>Embryophyta</taxon>
        <taxon>Tracheophyta</taxon>
        <taxon>Spermatophyta</taxon>
        <taxon>Magnoliopsida</taxon>
        <taxon>eudicotyledons</taxon>
        <taxon>Gunneridae</taxon>
        <taxon>Pentapetalae</taxon>
        <taxon>rosids</taxon>
        <taxon>malvids</taxon>
        <taxon>Sapindales</taxon>
        <taxon>Anacardiaceae</taxon>
        <taxon>Pistacia</taxon>
    </lineage>
</organism>
<proteinExistence type="predicted"/>
<name>A0ACC1AT53_9ROSI</name>
<dbReference type="EMBL" id="CM047904">
    <property type="protein sequence ID" value="KAJ0089854.1"/>
    <property type="molecule type" value="Genomic_DNA"/>
</dbReference>
<accession>A0ACC1AT53</accession>
<reference evidence="2" key="1">
    <citation type="journal article" date="2023" name="G3 (Bethesda)">
        <title>Genome assembly and association tests identify interacting loci associated with vigor, precocity, and sex in interspecific pistachio rootstocks.</title>
        <authorList>
            <person name="Palmer W."/>
            <person name="Jacygrad E."/>
            <person name="Sagayaradj S."/>
            <person name="Cavanaugh K."/>
            <person name="Han R."/>
            <person name="Bertier L."/>
            <person name="Beede B."/>
            <person name="Kafkas S."/>
            <person name="Golino D."/>
            <person name="Preece J."/>
            <person name="Michelmore R."/>
        </authorList>
    </citation>
    <scope>NUCLEOTIDE SEQUENCE [LARGE SCALE GENOMIC DNA]</scope>
</reference>
<evidence type="ECO:0000313" key="2">
    <source>
        <dbReference type="Proteomes" id="UP001164250"/>
    </source>
</evidence>
<evidence type="ECO:0000313" key="1">
    <source>
        <dbReference type="EMBL" id="KAJ0089854.1"/>
    </source>
</evidence>
<keyword evidence="2" id="KW-1185">Reference proteome</keyword>
<comment type="caution">
    <text evidence="1">The sequence shown here is derived from an EMBL/GenBank/DDBJ whole genome shotgun (WGS) entry which is preliminary data.</text>
</comment>